<name>A0A9D2HYY0_9BACE</name>
<dbReference type="Proteomes" id="UP000823862">
    <property type="component" value="Unassembled WGS sequence"/>
</dbReference>
<reference evidence="1" key="2">
    <citation type="submission" date="2021-04" db="EMBL/GenBank/DDBJ databases">
        <authorList>
            <person name="Gilroy R."/>
        </authorList>
    </citation>
    <scope>NUCLEOTIDE SEQUENCE</scope>
    <source>
        <strain evidence="1">ChiHjej12B11-9795</strain>
    </source>
</reference>
<evidence type="ECO:0008006" key="3">
    <source>
        <dbReference type="Google" id="ProtNLM"/>
    </source>
</evidence>
<organism evidence="1 2">
    <name type="scientific">Candidatus Bacteroides avicola</name>
    <dbReference type="NCBI Taxonomy" id="2838468"/>
    <lineage>
        <taxon>Bacteria</taxon>
        <taxon>Pseudomonadati</taxon>
        <taxon>Bacteroidota</taxon>
        <taxon>Bacteroidia</taxon>
        <taxon>Bacteroidales</taxon>
        <taxon>Bacteroidaceae</taxon>
        <taxon>Bacteroides</taxon>
    </lineage>
</organism>
<dbReference type="EMBL" id="DWZI01000046">
    <property type="protein sequence ID" value="HJA86422.1"/>
    <property type="molecule type" value="Genomic_DNA"/>
</dbReference>
<accession>A0A9D2HYY0</accession>
<comment type="caution">
    <text evidence="1">The sequence shown here is derived from an EMBL/GenBank/DDBJ whole genome shotgun (WGS) entry which is preliminary data.</text>
</comment>
<evidence type="ECO:0000313" key="1">
    <source>
        <dbReference type="EMBL" id="HJA86422.1"/>
    </source>
</evidence>
<evidence type="ECO:0000313" key="2">
    <source>
        <dbReference type="Proteomes" id="UP000823862"/>
    </source>
</evidence>
<proteinExistence type="predicted"/>
<protein>
    <recommendedName>
        <fullName evidence="3">Antitoxin</fullName>
    </recommendedName>
</protein>
<sequence>MLVVTDAQFKSNPQAYLDRVDEGEEVLLQRSEGQRYLIIPAQDEPSDQEDYFLEPDEDLERAISLDEFREGALQHIRELYRRKA</sequence>
<gene>
    <name evidence="1" type="ORF">H9950_09590</name>
</gene>
<reference evidence="1" key="1">
    <citation type="journal article" date="2021" name="PeerJ">
        <title>Extensive microbial diversity within the chicken gut microbiome revealed by metagenomics and culture.</title>
        <authorList>
            <person name="Gilroy R."/>
            <person name="Ravi A."/>
            <person name="Getino M."/>
            <person name="Pursley I."/>
            <person name="Horton D.L."/>
            <person name="Alikhan N.F."/>
            <person name="Baker D."/>
            <person name="Gharbi K."/>
            <person name="Hall N."/>
            <person name="Watson M."/>
            <person name="Adriaenssens E.M."/>
            <person name="Foster-Nyarko E."/>
            <person name="Jarju S."/>
            <person name="Secka A."/>
            <person name="Antonio M."/>
            <person name="Oren A."/>
            <person name="Chaudhuri R.R."/>
            <person name="La Ragione R."/>
            <person name="Hildebrand F."/>
            <person name="Pallen M.J."/>
        </authorList>
    </citation>
    <scope>NUCLEOTIDE SEQUENCE</scope>
    <source>
        <strain evidence="1">ChiHjej12B11-9795</strain>
    </source>
</reference>
<dbReference type="AlphaFoldDB" id="A0A9D2HYY0"/>